<keyword evidence="8" id="KW-1185">Reference proteome</keyword>
<comment type="cofactor">
    <cofactor evidence="4">
        <name>Zn(2+)</name>
        <dbReference type="ChEBI" id="CHEBI:29105"/>
    </cofactor>
    <text evidence="4">Binds 2 Zn(2+) ions.</text>
</comment>
<keyword evidence="4" id="KW-0862">Zinc</keyword>
<accession>A0AAE1AJX4</accession>
<organism evidence="7 8">
    <name type="scientific">Elysia crispata</name>
    <name type="common">lettuce slug</name>
    <dbReference type="NCBI Taxonomy" id="231223"/>
    <lineage>
        <taxon>Eukaryota</taxon>
        <taxon>Metazoa</taxon>
        <taxon>Spiralia</taxon>
        <taxon>Lophotrochozoa</taxon>
        <taxon>Mollusca</taxon>
        <taxon>Gastropoda</taxon>
        <taxon>Heterobranchia</taxon>
        <taxon>Euthyneura</taxon>
        <taxon>Panpulmonata</taxon>
        <taxon>Sacoglossa</taxon>
        <taxon>Placobranchoidea</taxon>
        <taxon>Plakobranchidae</taxon>
        <taxon>Elysia</taxon>
    </lineage>
</organism>
<keyword evidence="4" id="KW-0460">Magnesium</keyword>
<feature type="chain" id="PRO_5042022255" description="alkaline phosphatase" evidence="6">
    <location>
        <begin position="28"/>
        <end position="171"/>
    </location>
</feature>
<evidence type="ECO:0000256" key="6">
    <source>
        <dbReference type="SAM" id="SignalP"/>
    </source>
</evidence>
<protein>
    <recommendedName>
        <fullName evidence="1">alkaline phosphatase</fullName>
        <ecNumber evidence="1">3.1.3.1</ecNumber>
    </recommendedName>
</protein>
<dbReference type="GO" id="GO:0004035">
    <property type="term" value="F:alkaline phosphatase activity"/>
    <property type="evidence" value="ECO:0007669"/>
    <property type="project" value="UniProtKB-EC"/>
</dbReference>
<dbReference type="GO" id="GO:0046872">
    <property type="term" value="F:metal ion binding"/>
    <property type="evidence" value="ECO:0007669"/>
    <property type="project" value="UniProtKB-KW"/>
</dbReference>
<feature type="signal peptide" evidence="6">
    <location>
        <begin position="1"/>
        <end position="27"/>
    </location>
</feature>
<dbReference type="EC" id="3.1.3.1" evidence="1"/>
<gene>
    <name evidence="7" type="ORF">RRG08_029846</name>
</gene>
<evidence type="ECO:0000256" key="1">
    <source>
        <dbReference type="ARBA" id="ARBA00012647"/>
    </source>
</evidence>
<comment type="similarity">
    <text evidence="5">Belongs to the alkaline phosphatase family.</text>
</comment>
<dbReference type="InterPro" id="IPR017850">
    <property type="entry name" value="Alkaline_phosphatase_core_sf"/>
</dbReference>
<dbReference type="PANTHER" id="PTHR11596">
    <property type="entry name" value="ALKALINE PHOSPHATASE"/>
    <property type="match status" value="1"/>
</dbReference>
<dbReference type="Pfam" id="PF00245">
    <property type="entry name" value="Alk_phosphatase"/>
    <property type="match status" value="1"/>
</dbReference>
<dbReference type="InterPro" id="IPR001952">
    <property type="entry name" value="Alkaline_phosphatase"/>
</dbReference>
<evidence type="ECO:0000256" key="2">
    <source>
        <dbReference type="ARBA" id="ARBA00022553"/>
    </source>
</evidence>
<keyword evidence="4" id="KW-0479">Metal-binding</keyword>
<dbReference type="EMBL" id="JAWDGP010001694">
    <property type="protein sequence ID" value="KAK3789097.1"/>
    <property type="molecule type" value="Genomic_DNA"/>
</dbReference>
<keyword evidence="2" id="KW-0597">Phosphoprotein</keyword>
<keyword evidence="6" id="KW-0732">Signal</keyword>
<sequence>MMTVSAQKTMLMFASLLLLMGAAVVKAANEEPHHWVDEARKDIDRAWMVKPVYGVAKNSIIIIGDGMGLQSVTAGRIWKGQQMGRSGEEYKLSFEDFPNVGLSKTYNVDRQVPDSAGTASAMLSGYKANVGTLGVNSNVAYGPSCATYRADRRLTTVLDYALQEGKGSSRA</sequence>
<feature type="binding site" evidence="4">
    <location>
        <position position="65"/>
    </location>
    <ligand>
        <name>Zn(2+)</name>
        <dbReference type="ChEBI" id="CHEBI:29105"/>
        <label>2</label>
    </ligand>
</feature>
<dbReference type="Gene3D" id="3.40.720.10">
    <property type="entry name" value="Alkaline Phosphatase, subunit A"/>
    <property type="match status" value="1"/>
</dbReference>
<comment type="caution">
    <text evidence="7">The sequence shown here is derived from an EMBL/GenBank/DDBJ whole genome shotgun (WGS) entry which is preliminary data.</text>
</comment>
<feature type="active site" description="Phosphoserine intermediate" evidence="3">
    <location>
        <position position="115"/>
    </location>
</feature>
<evidence type="ECO:0000256" key="3">
    <source>
        <dbReference type="PIRSR" id="PIRSR601952-1"/>
    </source>
</evidence>
<dbReference type="SUPFAM" id="SSF53649">
    <property type="entry name" value="Alkaline phosphatase-like"/>
    <property type="match status" value="1"/>
</dbReference>
<dbReference type="PRINTS" id="PR00113">
    <property type="entry name" value="ALKPHPHTASE"/>
</dbReference>
<name>A0AAE1AJX4_9GAST</name>
<evidence type="ECO:0000256" key="5">
    <source>
        <dbReference type="RuleBase" id="RU003946"/>
    </source>
</evidence>
<comment type="cofactor">
    <cofactor evidence="4">
        <name>Mg(2+)</name>
        <dbReference type="ChEBI" id="CHEBI:18420"/>
    </cofactor>
    <text evidence="4">Binds 1 Mg(2+) ion.</text>
</comment>
<evidence type="ECO:0000256" key="4">
    <source>
        <dbReference type="PIRSR" id="PIRSR601952-2"/>
    </source>
</evidence>
<proteinExistence type="inferred from homology"/>
<reference evidence="7" key="1">
    <citation type="journal article" date="2023" name="G3 (Bethesda)">
        <title>A reference genome for the long-term kleptoplast-retaining sea slug Elysia crispata morphotype clarki.</title>
        <authorList>
            <person name="Eastman K.E."/>
            <person name="Pendleton A.L."/>
            <person name="Shaikh M.A."/>
            <person name="Suttiyut T."/>
            <person name="Ogas R."/>
            <person name="Tomko P."/>
            <person name="Gavelis G."/>
            <person name="Widhalm J.R."/>
            <person name="Wisecaver J.H."/>
        </authorList>
    </citation>
    <scope>NUCLEOTIDE SEQUENCE</scope>
    <source>
        <strain evidence="7">ECLA1</strain>
    </source>
</reference>
<evidence type="ECO:0000313" key="7">
    <source>
        <dbReference type="EMBL" id="KAK3789097.1"/>
    </source>
</evidence>
<dbReference type="AlphaFoldDB" id="A0AAE1AJX4"/>
<feature type="binding site" evidence="4">
    <location>
        <position position="65"/>
    </location>
    <ligand>
        <name>Mg(2+)</name>
        <dbReference type="ChEBI" id="CHEBI:18420"/>
    </ligand>
</feature>
<dbReference type="Proteomes" id="UP001283361">
    <property type="component" value="Unassembled WGS sequence"/>
</dbReference>
<dbReference type="PANTHER" id="PTHR11596:SF5">
    <property type="entry name" value="ALKALINE PHOSPHATASE"/>
    <property type="match status" value="1"/>
</dbReference>
<evidence type="ECO:0000313" key="8">
    <source>
        <dbReference type="Proteomes" id="UP001283361"/>
    </source>
</evidence>